<protein>
    <submittedName>
        <fullName evidence="4">Heat shock protein HslJ</fullName>
    </submittedName>
</protein>
<evidence type="ECO:0000313" key="4">
    <source>
        <dbReference type="EMBL" id="TCT25297.1"/>
    </source>
</evidence>
<evidence type="ECO:0000313" key="5">
    <source>
        <dbReference type="Proteomes" id="UP000295414"/>
    </source>
</evidence>
<keyword evidence="4" id="KW-0346">Stress response</keyword>
<evidence type="ECO:0000256" key="2">
    <source>
        <dbReference type="SAM" id="SignalP"/>
    </source>
</evidence>
<reference evidence="4 5" key="1">
    <citation type="submission" date="2019-03" db="EMBL/GenBank/DDBJ databases">
        <title>Genomic Encyclopedia of Type Strains, Phase IV (KMG-IV): sequencing the most valuable type-strain genomes for metagenomic binning, comparative biology and taxonomic classification.</title>
        <authorList>
            <person name="Goeker M."/>
        </authorList>
    </citation>
    <scope>NUCLEOTIDE SEQUENCE [LARGE SCALE GENOMIC DNA]</scope>
    <source>
        <strain evidence="4 5">DSM 13605</strain>
    </source>
</reference>
<dbReference type="EMBL" id="SMAP01000002">
    <property type="protein sequence ID" value="TCT25297.1"/>
    <property type="molecule type" value="Genomic_DNA"/>
</dbReference>
<dbReference type="Proteomes" id="UP000295414">
    <property type="component" value="Unassembled WGS sequence"/>
</dbReference>
<feature type="compositionally biased region" description="Low complexity" evidence="1">
    <location>
        <begin position="191"/>
        <end position="203"/>
    </location>
</feature>
<gene>
    <name evidence="4" type="ORF">EDC34_102185</name>
</gene>
<dbReference type="InterPro" id="IPR038670">
    <property type="entry name" value="HslJ-like_sf"/>
</dbReference>
<evidence type="ECO:0000259" key="3">
    <source>
        <dbReference type="Pfam" id="PF03724"/>
    </source>
</evidence>
<evidence type="ECO:0000256" key="1">
    <source>
        <dbReference type="SAM" id="MobiDB-lite"/>
    </source>
</evidence>
<feature type="chain" id="PRO_5020285195" evidence="2">
    <location>
        <begin position="33"/>
        <end position="203"/>
    </location>
</feature>
<dbReference type="PROSITE" id="PS51257">
    <property type="entry name" value="PROKAR_LIPOPROTEIN"/>
    <property type="match status" value="1"/>
</dbReference>
<proteinExistence type="predicted"/>
<dbReference type="PANTHER" id="PTHR35535:SF1">
    <property type="entry name" value="HEAT SHOCK PROTEIN HSLJ"/>
    <property type="match status" value="1"/>
</dbReference>
<feature type="compositionally biased region" description="Low complexity" evidence="1">
    <location>
        <begin position="28"/>
        <end position="47"/>
    </location>
</feature>
<keyword evidence="2" id="KW-0732">Signal</keyword>
<name>A0A4R3NAG6_9GAMM</name>
<dbReference type="OrthoDB" id="6050641at2"/>
<dbReference type="RefSeq" id="WP_114959422.1">
    <property type="nucleotide sequence ID" value="NZ_MSZW01000036.1"/>
</dbReference>
<sequence>MIPRTHRHLPLPLALLLAACQAPGPAALPAAAADPAPAPAPALQQATPAPPGSLETTLRLIRHHWRLVAAVDAGGHRIDALFARPEAPLQLDFNASLVSVGNACNVLSAHHTVEADSLTIDAFASSMRACPDPALAALDGAIAHRLQGRLAMQLDAGTPPRLVLVNAAGDTLTFAGLPTAADRFDGPPSSPSAGASGAAGRQP</sequence>
<feature type="signal peptide" evidence="2">
    <location>
        <begin position="1"/>
        <end position="32"/>
    </location>
</feature>
<dbReference type="PANTHER" id="PTHR35535">
    <property type="entry name" value="HEAT SHOCK PROTEIN HSLJ"/>
    <property type="match status" value="1"/>
</dbReference>
<feature type="region of interest" description="Disordered" evidence="1">
    <location>
        <begin position="179"/>
        <end position="203"/>
    </location>
</feature>
<keyword evidence="5" id="KW-1185">Reference proteome</keyword>
<feature type="region of interest" description="Disordered" evidence="1">
    <location>
        <begin position="28"/>
        <end position="52"/>
    </location>
</feature>
<accession>A0A4R3NAG6</accession>
<dbReference type="InterPro" id="IPR005184">
    <property type="entry name" value="DUF306_Meta_HslJ"/>
</dbReference>
<dbReference type="AlphaFoldDB" id="A0A4R3NAG6"/>
<comment type="caution">
    <text evidence="4">The sequence shown here is derived from an EMBL/GenBank/DDBJ whole genome shotgun (WGS) entry which is preliminary data.</text>
</comment>
<dbReference type="Gene3D" id="2.40.128.270">
    <property type="match status" value="1"/>
</dbReference>
<dbReference type="Pfam" id="PF03724">
    <property type="entry name" value="META"/>
    <property type="match status" value="1"/>
</dbReference>
<organism evidence="4 5">
    <name type="scientific">Thermomonas haemolytica</name>
    <dbReference type="NCBI Taxonomy" id="141949"/>
    <lineage>
        <taxon>Bacteria</taxon>
        <taxon>Pseudomonadati</taxon>
        <taxon>Pseudomonadota</taxon>
        <taxon>Gammaproteobacteria</taxon>
        <taxon>Lysobacterales</taxon>
        <taxon>Lysobacteraceae</taxon>
        <taxon>Thermomonas</taxon>
    </lineage>
</organism>
<dbReference type="InterPro" id="IPR053147">
    <property type="entry name" value="Hsp_HslJ-like"/>
</dbReference>
<feature type="domain" description="DUF306" evidence="3">
    <location>
        <begin position="60"/>
        <end position="174"/>
    </location>
</feature>